<evidence type="ECO:0000256" key="4">
    <source>
        <dbReference type="ARBA" id="ARBA00022989"/>
    </source>
</evidence>
<organism evidence="7 8">
    <name type="scientific">Lederbergia wuyishanensis</name>
    <dbReference type="NCBI Taxonomy" id="1347903"/>
    <lineage>
        <taxon>Bacteria</taxon>
        <taxon>Bacillati</taxon>
        <taxon>Bacillota</taxon>
        <taxon>Bacilli</taxon>
        <taxon>Bacillales</taxon>
        <taxon>Bacillaceae</taxon>
        <taxon>Lederbergia</taxon>
    </lineage>
</organism>
<proteinExistence type="inferred from homology"/>
<sequence length="469" mass="49758">MSDVVETKEHALEDGEYMLAPVPEAARRPTWNQVMVWVGFGYVVTGLFVGGVLAGFGGQPGVAPSTAFWAIALGMGSLTVLTSLLGIAAQKTGMSLALISRYSYGSKGTNLPMIVMALLTLGWFASITGMVGQIWSSFIGNPSGVVVFNPASLGYEGIPAITLENFLACMVFGLVFTFTAYYGIKAIEAIAIPVAPVILIIAIIVGIRMLSEGGGFSSFLSEANNLGGLGLGHAITVVVGSWIAGAVMGVDLFRFNKSVKAVIWGAVACFVLTNPILNFVGYIGAVSVGQFNYVEWMLDKGLFLAIIGVIAWTTSLWTTNNAELYCNSLYVGPVLSSYKKPVQRRKLVLIAGILGTIIGSLAFYQIFFADFITVLGAAAPPLAGPLIADYFLVKKGNYDVSKLNSQPTYRLPGIISFLIGAALGLLFQYVIPLPFGLPSGLIALVITIILYPLIYKSLNDSKHDTGGIQ</sequence>
<feature type="transmembrane region" description="Helical" evidence="6">
    <location>
        <begin position="262"/>
        <end position="283"/>
    </location>
</feature>
<name>A0ABU0D8V8_9BACI</name>
<feature type="transmembrane region" description="Helical" evidence="6">
    <location>
        <begin position="347"/>
        <end position="366"/>
    </location>
</feature>
<evidence type="ECO:0000256" key="3">
    <source>
        <dbReference type="ARBA" id="ARBA00022692"/>
    </source>
</evidence>
<feature type="transmembrane region" description="Helical" evidence="6">
    <location>
        <begin position="68"/>
        <end position="89"/>
    </location>
</feature>
<feature type="transmembrane region" description="Helical" evidence="6">
    <location>
        <begin position="414"/>
        <end position="431"/>
    </location>
</feature>
<dbReference type="InterPro" id="IPR030191">
    <property type="entry name" value="CodB"/>
</dbReference>
<feature type="transmembrane region" description="Helical" evidence="6">
    <location>
        <begin position="303"/>
        <end position="326"/>
    </location>
</feature>
<protein>
    <submittedName>
        <fullName evidence="7">Cytosine permease</fullName>
    </submittedName>
</protein>
<keyword evidence="8" id="KW-1185">Reference proteome</keyword>
<accession>A0ABU0D8V8</accession>
<gene>
    <name evidence="7" type="ORF">J2S14_003695</name>
</gene>
<evidence type="ECO:0000256" key="5">
    <source>
        <dbReference type="ARBA" id="ARBA00023136"/>
    </source>
</evidence>
<evidence type="ECO:0000313" key="7">
    <source>
        <dbReference type="EMBL" id="MDQ0344851.1"/>
    </source>
</evidence>
<feature type="transmembrane region" description="Helical" evidence="6">
    <location>
        <begin position="372"/>
        <end position="393"/>
    </location>
</feature>
<feature type="transmembrane region" description="Helical" evidence="6">
    <location>
        <begin position="110"/>
        <end position="138"/>
    </location>
</feature>
<feature type="transmembrane region" description="Helical" evidence="6">
    <location>
        <begin position="437"/>
        <end position="455"/>
    </location>
</feature>
<feature type="transmembrane region" description="Helical" evidence="6">
    <location>
        <begin position="158"/>
        <end position="182"/>
    </location>
</feature>
<dbReference type="PANTHER" id="PTHR30569">
    <property type="entry name" value="CYTOSINE TRANSPORTER CODB"/>
    <property type="match status" value="1"/>
</dbReference>
<dbReference type="InterPro" id="IPR001248">
    <property type="entry name" value="Pur-cyt_permease"/>
</dbReference>
<evidence type="ECO:0000256" key="6">
    <source>
        <dbReference type="SAM" id="Phobius"/>
    </source>
</evidence>
<dbReference type="Pfam" id="PF02133">
    <property type="entry name" value="Transp_cyt_pur"/>
    <property type="match status" value="1"/>
</dbReference>
<evidence type="ECO:0000313" key="8">
    <source>
        <dbReference type="Proteomes" id="UP001232343"/>
    </source>
</evidence>
<feature type="transmembrane region" description="Helical" evidence="6">
    <location>
        <begin position="34"/>
        <end position="56"/>
    </location>
</feature>
<feature type="transmembrane region" description="Helical" evidence="6">
    <location>
        <begin position="230"/>
        <end position="250"/>
    </location>
</feature>
<comment type="caution">
    <text evidence="7">The sequence shown here is derived from an EMBL/GenBank/DDBJ whole genome shotgun (WGS) entry which is preliminary data.</text>
</comment>
<keyword evidence="5 6" id="KW-0472">Membrane</keyword>
<keyword evidence="3 6" id="KW-0812">Transmembrane</keyword>
<evidence type="ECO:0000256" key="1">
    <source>
        <dbReference type="ARBA" id="ARBA00004141"/>
    </source>
</evidence>
<dbReference type="EMBL" id="JAUSUO010000011">
    <property type="protein sequence ID" value="MDQ0344851.1"/>
    <property type="molecule type" value="Genomic_DNA"/>
</dbReference>
<comment type="subcellular location">
    <subcellularLocation>
        <location evidence="1">Membrane</location>
        <topology evidence="1">Multi-pass membrane protein</topology>
    </subcellularLocation>
</comment>
<reference evidence="7 8" key="1">
    <citation type="submission" date="2023-07" db="EMBL/GenBank/DDBJ databases">
        <title>Genomic Encyclopedia of Type Strains, Phase IV (KMG-IV): sequencing the most valuable type-strain genomes for metagenomic binning, comparative biology and taxonomic classification.</title>
        <authorList>
            <person name="Goeker M."/>
        </authorList>
    </citation>
    <scope>NUCLEOTIDE SEQUENCE [LARGE SCALE GENOMIC DNA]</scope>
    <source>
        <strain evidence="7 8">DSM 27848</strain>
    </source>
</reference>
<dbReference type="Proteomes" id="UP001232343">
    <property type="component" value="Unassembled WGS sequence"/>
</dbReference>
<evidence type="ECO:0000256" key="2">
    <source>
        <dbReference type="ARBA" id="ARBA00008974"/>
    </source>
</evidence>
<dbReference type="Gene3D" id="1.10.4160.10">
    <property type="entry name" value="Hydantoin permease"/>
    <property type="match status" value="1"/>
</dbReference>
<feature type="transmembrane region" description="Helical" evidence="6">
    <location>
        <begin position="189"/>
        <end position="210"/>
    </location>
</feature>
<comment type="similarity">
    <text evidence="2">Belongs to the purine-cytosine permease (2.A.39) family.</text>
</comment>
<keyword evidence="4 6" id="KW-1133">Transmembrane helix</keyword>
<dbReference type="RefSeq" id="WP_244681174.1">
    <property type="nucleotide sequence ID" value="NZ_JALIRM010000004.1"/>
</dbReference>
<dbReference type="PANTHER" id="PTHR30569:SF0">
    <property type="entry name" value="CYTOSINE PERMEASE"/>
    <property type="match status" value="1"/>
</dbReference>